<dbReference type="AlphaFoldDB" id="A0A6C0BM55"/>
<evidence type="ECO:0000313" key="2">
    <source>
        <dbReference type="EMBL" id="QHS93465.1"/>
    </source>
</evidence>
<accession>A0A6C0BM55</accession>
<sequence>MSRNYIYPKTMTNGISSMLNHDHRDGAGEAIDFSYSRTFLNDVGAKLPERKPVPNTRPTWLKDFAVDFVAAGSNLDVRFLADGAGYRNAVGYFVYPTASPPQSVSEIDLVLCFPNASRNRKRDGKLKHGDTFQVPYTFTKATVDGREVVDEVTSWIFPQGYSVGFFIVANGWNGYEVSTTKPIYFSLSHLNPEADAEDKFHTVAVLSDVIQNTLIVGFEDLNRQYGGDNDFNDFVFTVQPTALSFIERDRYNATNFNSFEGTIIANDEQVFSDQFNDCDYNDLVVAYQVKEDLSGDDYVITKITMDFDFTHRGSWHDHEFGVIIPNVGFQLGTATRTTFVGESTTPLVEDITADVFSESNVDGKVTVATSTKTLLPPNPTLENQFCNTWNNWDTPEARVPPSSVRVVLTFNNTVNRATFNNTMAPYIPFLRVHTSGDTSVPGTVYERREDEFLTAPPIFSNGGINQLRPLYILRGEMSYRPLIEKNSVHHGYPRFFAFALSDETDQLMWWDNFFEEEKLTNAVAPIDRSW</sequence>
<evidence type="ECO:0000259" key="1">
    <source>
        <dbReference type="Pfam" id="PF13448"/>
    </source>
</evidence>
<dbReference type="Pfam" id="PF13448">
    <property type="entry name" value="DUF4114"/>
    <property type="match status" value="1"/>
</dbReference>
<dbReference type="EMBL" id="MN739204">
    <property type="protein sequence ID" value="QHS93465.1"/>
    <property type="molecule type" value="Genomic_DNA"/>
</dbReference>
<protein>
    <recommendedName>
        <fullName evidence="1">DUF4114 domain-containing protein</fullName>
    </recommendedName>
</protein>
<reference evidence="2" key="1">
    <citation type="journal article" date="2020" name="Nature">
        <title>Giant virus diversity and host interactions through global metagenomics.</title>
        <authorList>
            <person name="Schulz F."/>
            <person name="Roux S."/>
            <person name="Paez-Espino D."/>
            <person name="Jungbluth S."/>
            <person name="Walsh D.A."/>
            <person name="Denef V.J."/>
            <person name="McMahon K.D."/>
            <person name="Konstantinidis K.T."/>
            <person name="Eloe-Fadrosh E.A."/>
            <person name="Kyrpides N.C."/>
            <person name="Woyke T."/>
        </authorList>
    </citation>
    <scope>NUCLEOTIDE SEQUENCE</scope>
    <source>
        <strain evidence="2">GVMAG-M-3300017989-17</strain>
    </source>
</reference>
<feature type="domain" description="DUF4114" evidence="1">
    <location>
        <begin position="157"/>
        <end position="239"/>
    </location>
</feature>
<organism evidence="2">
    <name type="scientific">viral metagenome</name>
    <dbReference type="NCBI Taxonomy" id="1070528"/>
    <lineage>
        <taxon>unclassified sequences</taxon>
        <taxon>metagenomes</taxon>
        <taxon>organismal metagenomes</taxon>
    </lineage>
</organism>
<dbReference type="NCBIfam" id="TIGR04456">
    <property type="entry name" value="LruC_dom"/>
    <property type="match status" value="1"/>
</dbReference>
<dbReference type="InterPro" id="IPR025193">
    <property type="entry name" value="DUF4114"/>
</dbReference>
<proteinExistence type="predicted"/>
<dbReference type="InterPro" id="IPR031025">
    <property type="entry name" value="LruC_dom"/>
</dbReference>
<name>A0A6C0BM55_9ZZZZ</name>